<dbReference type="Proteomes" id="UP001218188">
    <property type="component" value="Unassembled WGS sequence"/>
</dbReference>
<dbReference type="AlphaFoldDB" id="A0AAD6TF95"/>
<accession>A0AAD6TF95</accession>
<evidence type="ECO:0000313" key="1">
    <source>
        <dbReference type="EMBL" id="KAJ7045511.1"/>
    </source>
</evidence>
<name>A0AAD6TF95_9AGAR</name>
<protein>
    <submittedName>
        <fullName evidence="1">Uncharacterized protein</fullName>
    </submittedName>
</protein>
<comment type="caution">
    <text evidence="1">The sequence shown here is derived from an EMBL/GenBank/DDBJ whole genome shotgun (WGS) entry which is preliminary data.</text>
</comment>
<sequence>MYNNRLFCLQQLFRPCSSSGSAFPGGDAKGLYSRRNNWPFNLICVPQSLRRLMALPESFRLFVGHDYPAPALR</sequence>
<evidence type="ECO:0000313" key="2">
    <source>
        <dbReference type="Proteomes" id="UP001218188"/>
    </source>
</evidence>
<organism evidence="1 2">
    <name type="scientific">Mycena alexandri</name>
    <dbReference type="NCBI Taxonomy" id="1745969"/>
    <lineage>
        <taxon>Eukaryota</taxon>
        <taxon>Fungi</taxon>
        <taxon>Dikarya</taxon>
        <taxon>Basidiomycota</taxon>
        <taxon>Agaricomycotina</taxon>
        <taxon>Agaricomycetes</taxon>
        <taxon>Agaricomycetidae</taxon>
        <taxon>Agaricales</taxon>
        <taxon>Marasmiineae</taxon>
        <taxon>Mycenaceae</taxon>
        <taxon>Mycena</taxon>
    </lineage>
</organism>
<keyword evidence="2" id="KW-1185">Reference proteome</keyword>
<gene>
    <name evidence="1" type="ORF">C8F04DRAFT_1065058</name>
</gene>
<dbReference type="EMBL" id="JARJCM010000004">
    <property type="protein sequence ID" value="KAJ7045511.1"/>
    <property type="molecule type" value="Genomic_DNA"/>
</dbReference>
<proteinExistence type="predicted"/>
<reference evidence="1" key="1">
    <citation type="submission" date="2023-03" db="EMBL/GenBank/DDBJ databases">
        <title>Massive genome expansion in bonnet fungi (Mycena s.s.) driven by repeated elements and novel gene families across ecological guilds.</title>
        <authorList>
            <consortium name="Lawrence Berkeley National Laboratory"/>
            <person name="Harder C.B."/>
            <person name="Miyauchi S."/>
            <person name="Viragh M."/>
            <person name="Kuo A."/>
            <person name="Thoen E."/>
            <person name="Andreopoulos B."/>
            <person name="Lu D."/>
            <person name="Skrede I."/>
            <person name="Drula E."/>
            <person name="Henrissat B."/>
            <person name="Morin E."/>
            <person name="Kohler A."/>
            <person name="Barry K."/>
            <person name="LaButti K."/>
            <person name="Morin E."/>
            <person name="Salamov A."/>
            <person name="Lipzen A."/>
            <person name="Mereny Z."/>
            <person name="Hegedus B."/>
            <person name="Baldrian P."/>
            <person name="Stursova M."/>
            <person name="Weitz H."/>
            <person name="Taylor A."/>
            <person name="Grigoriev I.V."/>
            <person name="Nagy L.G."/>
            <person name="Martin F."/>
            <person name="Kauserud H."/>
        </authorList>
    </citation>
    <scope>NUCLEOTIDE SEQUENCE</scope>
    <source>
        <strain evidence="1">CBHHK200</strain>
    </source>
</reference>